<dbReference type="Ensembl" id="ENSCAFT00020022743.1">
    <property type="protein sequence ID" value="ENSCAFP00020019646.1"/>
    <property type="gene ID" value="ENSCAFG00020015612.1"/>
</dbReference>
<dbReference type="GO" id="GO:0007606">
    <property type="term" value="P:sensory perception of chemical stimulus"/>
    <property type="evidence" value="ECO:0007669"/>
    <property type="project" value="UniProtKB-ARBA"/>
</dbReference>
<comment type="function">
    <text evidence="1">Putative pheromone receptor.</text>
</comment>
<feature type="transmembrane region" description="Helical" evidence="13">
    <location>
        <begin position="235"/>
        <end position="259"/>
    </location>
</feature>
<evidence type="ECO:0000256" key="9">
    <source>
        <dbReference type="ARBA" id="ARBA00023136"/>
    </source>
</evidence>
<keyword evidence="6 13" id="KW-0812">Transmembrane</keyword>
<keyword evidence="8 13" id="KW-0297">G-protein coupled receptor</keyword>
<proteinExistence type="inferred from homology"/>
<dbReference type="GO" id="GO:0016503">
    <property type="term" value="F:pheromone receptor activity"/>
    <property type="evidence" value="ECO:0007669"/>
    <property type="project" value="InterPro"/>
</dbReference>
<feature type="transmembrane region" description="Helical" evidence="13">
    <location>
        <begin position="182"/>
        <end position="207"/>
    </location>
</feature>
<reference evidence="15" key="1">
    <citation type="submission" date="2025-08" db="UniProtKB">
        <authorList>
            <consortium name="Ensembl"/>
        </authorList>
    </citation>
    <scope>IDENTIFICATION</scope>
</reference>
<evidence type="ECO:0000256" key="7">
    <source>
        <dbReference type="ARBA" id="ARBA00022989"/>
    </source>
</evidence>
<accession>A0A8C0KSX6</accession>
<keyword evidence="9 13" id="KW-0472">Membrane</keyword>
<feature type="transmembrane region" description="Helical" evidence="13">
    <location>
        <begin position="52"/>
        <end position="70"/>
    </location>
</feature>
<evidence type="ECO:0000256" key="12">
    <source>
        <dbReference type="ARBA" id="ARBA00023224"/>
    </source>
</evidence>
<keyword evidence="5 13" id="KW-0589">Pheromone response</keyword>
<evidence type="ECO:0000313" key="16">
    <source>
        <dbReference type="Proteomes" id="UP000694391"/>
    </source>
</evidence>
<evidence type="ECO:0000256" key="10">
    <source>
        <dbReference type="ARBA" id="ARBA00023170"/>
    </source>
</evidence>
<dbReference type="Pfam" id="PF03402">
    <property type="entry name" value="V1R"/>
    <property type="match status" value="1"/>
</dbReference>
<dbReference type="Gene3D" id="1.20.1070.10">
    <property type="entry name" value="Rhodopsin 7-helix transmembrane proteins"/>
    <property type="match status" value="1"/>
</dbReference>
<evidence type="ECO:0000256" key="1">
    <source>
        <dbReference type="ARBA" id="ARBA00003878"/>
    </source>
</evidence>
<dbReference type="InterPro" id="IPR004072">
    <property type="entry name" value="Vmron_rcpt_1"/>
</dbReference>
<dbReference type="PRINTS" id="PR01534">
    <property type="entry name" value="VOMERONASL1R"/>
</dbReference>
<dbReference type="Proteomes" id="UP000694391">
    <property type="component" value="Unplaced"/>
</dbReference>
<keyword evidence="12 13" id="KW-0807">Transducer</keyword>
<dbReference type="FunFam" id="1.20.1070.10:FF:000033">
    <property type="entry name" value="Vomeronasal type-1 receptor"/>
    <property type="match status" value="1"/>
</dbReference>
<dbReference type="AlphaFoldDB" id="A0A8C0KSX6"/>
<evidence type="ECO:0000313" key="15">
    <source>
        <dbReference type="Ensembl" id="ENSCAFP00020019646.1"/>
    </source>
</evidence>
<protein>
    <recommendedName>
        <fullName evidence="13">Vomeronasal type-1 receptor</fullName>
    </recommendedName>
</protein>
<keyword evidence="7 13" id="KW-1133">Transmembrane helix</keyword>
<dbReference type="InterPro" id="IPR017452">
    <property type="entry name" value="GPCR_Rhodpsn_7TM"/>
</dbReference>
<feature type="transmembrane region" description="Helical" evidence="13">
    <location>
        <begin position="265"/>
        <end position="287"/>
    </location>
</feature>
<dbReference type="GO" id="GO:0019236">
    <property type="term" value="P:response to pheromone"/>
    <property type="evidence" value="ECO:0007669"/>
    <property type="project" value="UniProtKB-KW"/>
</dbReference>
<evidence type="ECO:0000256" key="4">
    <source>
        <dbReference type="ARBA" id="ARBA00022475"/>
    </source>
</evidence>
<comment type="similarity">
    <text evidence="3 13">Belongs to the G-protein coupled receptor 1 family.</text>
</comment>
<evidence type="ECO:0000259" key="14">
    <source>
        <dbReference type="PROSITE" id="PS50262"/>
    </source>
</evidence>
<keyword evidence="4 13" id="KW-1003">Cell membrane</keyword>
<dbReference type="GeneTree" id="ENSGT00960000186612"/>
<evidence type="ECO:0000256" key="5">
    <source>
        <dbReference type="ARBA" id="ARBA00022507"/>
    </source>
</evidence>
<dbReference type="SUPFAM" id="SSF81321">
    <property type="entry name" value="Family A G protein-coupled receptor-like"/>
    <property type="match status" value="1"/>
</dbReference>
<dbReference type="PANTHER" id="PTHR24062">
    <property type="entry name" value="VOMERONASAL TYPE-1 RECEPTOR"/>
    <property type="match status" value="1"/>
</dbReference>
<dbReference type="PROSITE" id="PS50262">
    <property type="entry name" value="G_PROTEIN_RECEP_F1_2"/>
    <property type="match status" value="1"/>
</dbReference>
<feature type="transmembrane region" description="Helical" evidence="13">
    <location>
        <begin position="90"/>
        <end position="108"/>
    </location>
</feature>
<comment type="subcellular location">
    <subcellularLocation>
        <location evidence="2 13">Cell membrane</location>
        <topology evidence="2 13">Multi-pass membrane protein</topology>
    </subcellularLocation>
</comment>
<reference evidence="15" key="2">
    <citation type="submission" date="2025-09" db="UniProtKB">
        <authorList>
            <consortium name="Ensembl"/>
        </authorList>
    </citation>
    <scope>IDENTIFICATION</scope>
</reference>
<feature type="transmembrane region" description="Helical" evidence="13">
    <location>
        <begin position="6"/>
        <end position="31"/>
    </location>
</feature>
<organism evidence="15 16">
    <name type="scientific">Canis lupus dingo</name>
    <name type="common">dingo</name>
    <dbReference type="NCBI Taxonomy" id="286419"/>
    <lineage>
        <taxon>Eukaryota</taxon>
        <taxon>Metazoa</taxon>
        <taxon>Chordata</taxon>
        <taxon>Craniata</taxon>
        <taxon>Vertebrata</taxon>
        <taxon>Euteleostomi</taxon>
        <taxon>Mammalia</taxon>
        <taxon>Eutheria</taxon>
        <taxon>Laurasiatheria</taxon>
        <taxon>Carnivora</taxon>
        <taxon>Caniformia</taxon>
        <taxon>Canidae</taxon>
        <taxon>Canis</taxon>
    </lineage>
</organism>
<sequence>MILVNLAFGMLILAQIGIGTVGNALLFCHYVCSHFRRHRLRPFGQIINHLTLANTLILLWGGIPGTMAAFELKYFLHDITCKFVSYFYRVAWGNSLSTTCLLSAFQALSINPTNYRWAELKFKSPKYINALCILSWMFHLLINIIVPMRVTGLKNSRNISVKSNLGYCSHRFINTITESICLVIFTSIDVICLGLMIWSSGSMIFFLHRHQQQVQYIHSTRQTSQISPESRAKKAILILVSTFVIFHSLSSVFEMYAYLFDNPQFWLANTIVLLTSCFPTLSPFLLLKSDPHVSRLFKQYVHCT</sequence>
<evidence type="ECO:0000256" key="3">
    <source>
        <dbReference type="ARBA" id="ARBA00010663"/>
    </source>
</evidence>
<evidence type="ECO:0000256" key="6">
    <source>
        <dbReference type="ARBA" id="ARBA00022692"/>
    </source>
</evidence>
<feature type="domain" description="G-protein coupled receptors family 1 profile" evidence="14">
    <location>
        <begin position="22"/>
        <end position="286"/>
    </location>
</feature>
<evidence type="ECO:0000256" key="8">
    <source>
        <dbReference type="ARBA" id="ARBA00023040"/>
    </source>
</evidence>
<feature type="transmembrane region" description="Helical" evidence="13">
    <location>
        <begin position="128"/>
        <end position="146"/>
    </location>
</feature>
<keyword evidence="11" id="KW-0325">Glycoprotein</keyword>
<keyword evidence="16" id="KW-1185">Reference proteome</keyword>
<dbReference type="GO" id="GO:0005886">
    <property type="term" value="C:plasma membrane"/>
    <property type="evidence" value="ECO:0007669"/>
    <property type="project" value="UniProtKB-SubCell"/>
</dbReference>
<evidence type="ECO:0000256" key="13">
    <source>
        <dbReference type="RuleBase" id="RU364061"/>
    </source>
</evidence>
<evidence type="ECO:0000256" key="11">
    <source>
        <dbReference type="ARBA" id="ARBA00023180"/>
    </source>
</evidence>
<evidence type="ECO:0000256" key="2">
    <source>
        <dbReference type="ARBA" id="ARBA00004651"/>
    </source>
</evidence>
<keyword evidence="10 13" id="KW-0675">Receptor</keyword>
<name>A0A8C0KSX6_CANLU</name>